<dbReference type="InterPro" id="IPR016158">
    <property type="entry name" value="Cullin_homology"/>
</dbReference>
<protein>
    <recommendedName>
        <fullName evidence="2">Cullin family profile domain-containing protein</fullName>
    </recommendedName>
</protein>
<gene>
    <name evidence="3" type="ORF">PPENT_87.1.T0710188</name>
</gene>
<dbReference type="EMBL" id="CAJJDO010000071">
    <property type="protein sequence ID" value="CAD8179311.1"/>
    <property type="molecule type" value="Genomic_DNA"/>
</dbReference>
<dbReference type="PROSITE" id="PS50069">
    <property type="entry name" value="CULLIN_2"/>
    <property type="match status" value="1"/>
</dbReference>
<reference evidence="3" key="1">
    <citation type="submission" date="2021-01" db="EMBL/GenBank/DDBJ databases">
        <authorList>
            <consortium name="Genoscope - CEA"/>
            <person name="William W."/>
        </authorList>
    </citation>
    <scope>NUCLEOTIDE SEQUENCE</scope>
</reference>
<evidence type="ECO:0000259" key="2">
    <source>
        <dbReference type="PROSITE" id="PS50069"/>
    </source>
</evidence>
<evidence type="ECO:0000313" key="3">
    <source>
        <dbReference type="EMBL" id="CAD8179311.1"/>
    </source>
</evidence>
<dbReference type="AlphaFoldDB" id="A0A8S1VRE9"/>
<feature type="domain" description="Cullin family profile" evidence="2">
    <location>
        <begin position="163"/>
        <end position="240"/>
    </location>
</feature>
<evidence type="ECO:0000256" key="1">
    <source>
        <dbReference type="PROSITE-ProRule" id="PRU00330"/>
    </source>
</evidence>
<evidence type="ECO:0000313" key="4">
    <source>
        <dbReference type="Proteomes" id="UP000689195"/>
    </source>
</evidence>
<organism evidence="3 4">
    <name type="scientific">Paramecium pentaurelia</name>
    <dbReference type="NCBI Taxonomy" id="43138"/>
    <lineage>
        <taxon>Eukaryota</taxon>
        <taxon>Sar</taxon>
        <taxon>Alveolata</taxon>
        <taxon>Ciliophora</taxon>
        <taxon>Intramacronucleata</taxon>
        <taxon>Oligohymenophorea</taxon>
        <taxon>Peniculida</taxon>
        <taxon>Parameciidae</taxon>
        <taxon>Paramecium</taxon>
    </lineage>
</organism>
<proteinExistence type="inferred from homology"/>
<keyword evidence="4" id="KW-1185">Reference proteome</keyword>
<name>A0A8S1VRE9_9CILI</name>
<accession>A0A8S1VRE9</accession>
<comment type="caution">
    <text evidence="3">The sequence shown here is derived from an EMBL/GenBank/DDBJ whole genome shotgun (WGS) entry which is preliminary data.</text>
</comment>
<sequence length="240" mass="28906">MQESGIYDYICKIKIKRMHQYSKKNNFNLNFYQKVYKLGKFHFKLEMDICSGMLSKQLLSINSTIKADNSQQSSSQTDEIKLFFKYIFKLRNEQLKYKSILNKKDRVQIIRLLVNNKQIKKMKLNSITLIYQDQWKKLKIFVLINWKKNLSQKFIQQIINHEKSPKILAIYIDIIIRRDEGRNEIETDKLLTQIFCLFQLLYQRDIFFSTLLRTIIQKIAQFLVQTSLTLKIEINQKQMI</sequence>
<dbReference type="Proteomes" id="UP000689195">
    <property type="component" value="Unassembled WGS sequence"/>
</dbReference>
<comment type="similarity">
    <text evidence="1">Belongs to the cullin family.</text>
</comment>